<evidence type="ECO:0000313" key="2">
    <source>
        <dbReference type="EMBL" id="CAH0382042.1"/>
    </source>
</evidence>
<name>A0A9P0EWP6_BEMTA</name>
<evidence type="ECO:0000259" key="1">
    <source>
        <dbReference type="PROSITE" id="PS51154"/>
    </source>
</evidence>
<dbReference type="NCBIfam" id="NF001664">
    <property type="entry name" value="PRK00431.1-6"/>
    <property type="match status" value="1"/>
</dbReference>
<dbReference type="SUPFAM" id="SSF52949">
    <property type="entry name" value="Macro domain-like"/>
    <property type="match status" value="1"/>
</dbReference>
<dbReference type="Pfam" id="PF01661">
    <property type="entry name" value="Macro"/>
    <property type="match status" value="1"/>
</dbReference>
<dbReference type="CDD" id="cd02908">
    <property type="entry name" value="Macro_OAADPr_deacetylase"/>
    <property type="match status" value="1"/>
</dbReference>
<organism evidence="2 3">
    <name type="scientific">Bemisia tabaci</name>
    <name type="common">Sweetpotato whitefly</name>
    <name type="synonym">Aleurodes tabaci</name>
    <dbReference type="NCBI Taxonomy" id="7038"/>
    <lineage>
        <taxon>Eukaryota</taxon>
        <taxon>Metazoa</taxon>
        <taxon>Ecdysozoa</taxon>
        <taxon>Arthropoda</taxon>
        <taxon>Hexapoda</taxon>
        <taxon>Insecta</taxon>
        <taxon>Pterygota</taxon>
        <taxon>Neoptera</taxon>
        <taxon>Paraneoptera</taxon>
        <taxon>Hemiptera</taxon>
        <taxon>Sternorrhyncha</taxon>
        <taxon>Aleyrodoidea</taxon>
        <taxon>Aleyrodidae</taxon>
        <taxon>Aleyrodinae</taxon>
        <taxon>Bemisia</taxon>
    </lineage>
</organism>
<dbReference type="GO" id="GO:0140291">
    <property type="term" value="P:peptidyl-glutamate ADP-deribosylation"/>
    <property type="evidence" value="ECO:0007669"/>
    <property type="project" value="TreeGrafter"/>
</dbReference>
<dbReference type="PROSITE" id="PS51154">
    <property type="entry name" value="MACRO"/>
    <property type="match status" value="1"/>
</dbReference>
<dbReference type="GO" id="GO:0005654">
    <property type="term" value="C:nucleoplasm"/>
    <property type="evidence" value="ECO:0007669"/>
    <property type="project" value="TreeGrafter"/>
</dbReference>
<dbReference type="SMART" id="SM00506">
    <property type="entry name" value="A1pp"/>
    <property type="match status" value="1"/>
</dbReference>
<dbReference type="Gene3D" id="3.40.220.10">
    <property type="entry name" value="Leucine Aminopeptidase, subunit E, domain 1"/>
    <property type="match status" value="1"/>
</dbReference>
<sequence>MIAILSLACPRFVPKLSFLGSSSVFIQQLNMSFAVEKEKFMKMSAEEKRTLTKSKKVSLADIDTWDVYLSKNSDQLRNQLDARLKQGSLDVEEFTVDPDLAKRVSIFDGDITGLFVDAIVNAANSRLLGGGGVDGAIHRAAGPSLLEECKTLKGCPTGDAKITGGYKLPAKYVIHTVGPQDGSDMDLRSCYEKSLQLCIEHDIHSVAFPCISTGVYGFPHERASIIATTTVRKFLQDNPSIERVIFCVFQEVDVKIYQNILQKVFPVN</sequence>
<dbReference type="EMBL" id="OU963862">
    <property type="protein sequence ID" value="CAH0382042.1"/>
    <property type="molecule type" value="Genomic_DNA"/>
</dbReference>
<evidence type="ECO:0000313" key="3">
    <source>
        <dbReference type="Proteomes" id="UP001152759"/>
    </source>
</evidence>
<dbReference type="GO" id="GO:0042278">
    <property type="term" value="P:purine nucleoside metabolic process"/>
    <property type="evidence" value="ECO:0007669"/>
    <property type="project" value="TreeGrafter"/>
</dbReference>
<dbReference type="PANTHER" id="PTHR11106:SF27">
    <property type="entry name" value="MACRO DOMAIN-CONTAINING PROTEIN"/>
    <property type="match status" value="1"/>
</dbReference>
<dbReference type="Proteomes" id="UP001152759">
    <property type="component" value="Chromosome 1"/>
</dbReference>
<reference evidence="2" key="1">
    <citation type="submission" date="2021-12" db="EMBL/GenBank/DDBJ databases">
        <authorList>
            <person name="King R."/>
        </authorList>
    </citation>
    <scope>NUCLEOTIDE SEQUENCE</scope>
</reference>
<dbReference type="KEGG" id="btab:109034615"/>
<protein>
    <recommendedName>
        <fullName evidence="1">Macro domain-containing protein</fullName>
    </recommendedName>
</protein>
<dbReference type="InterPro" id="IPR043472">
    <property type="entry name" value="Macro_dom-like"/>
</dbReference>
<dbReference type="GO" id="GO:0140293">
    <property type="term" value="F:ADP-ribosylglutamate hydrolase activity"/>
    <property type="evidence" value="ECO:0007669"/>
    <property type="project" value="TreeGrafter"/>
</dbReference>
<dbReference type="AlphaFoldDB" id="A0A9P0EWP6"/>
<proteinExistence type="predicted"/>
<dbReference type="GO" id="GO:0006974">
    <property type="term" value="P:DNA damage response"/>
    <property type="evidence" value="ECO:0007669"/>
    <property type="project" value="TreeGrafter"/>
</dbReference>
<dbReference type="PANTHER" id="PTHR11106">
    <property type="entry name" value="GANGLIOSIDE INDUCED DIFFERENTIATION ASSOCIATED PROTEIN 2-RELATED"/>
    <property type="match status" value="1"/>
</dbReference>
<gene>
    <name evidence="2" type="ORF">BEMITA_LOCUS1633</name>
</gene>
<dbReference type="InterPro" id="IPR002589">
    <property type="entry name" value="Macro_dom"/>
</dbReference>
<keyword evidence="3" id="KW-1185">Reference proteome</keyword>
<feature type="domain" description="Macro" evidence="1">
    <location>
        <begin position="91"/>
        <end position="265"/>
    </location>
</feature>
<accession>A0A9P0EWP6</accession>